<dbReference type="GO" id="GO:0005886">
    <property type="term" value="C:plasma membrane"/>
    <property type="evidence" value="ECO:0007669"/>
    <property type="project" value="UniProtKB-SubCell"/>
</dbReference>
<dbReference type="PROSITE" id="PS51034">
    <property type="entry name" value="ZP_2"/>
    <property type="match status" value="1"/>
</dbReference>
<dbReference type="Pfam" id="PF25301">
    <property type="entry name" value="CUT_C"/>
    <property type="match status" value="1"/>
</dbReference>
<evidence type="ECO:0000256" key="8">
    <source>
        <dbReference type="SAM" id="MobiDB-lite"/>
    </source>
</evidence>
<dbReference type="InterPro" id="IPR056953">
    <property type="entry name" value="CUT_N"/>
</dbReference>
<dbReference type="AlphaFoldDB" id="A0A0C2H2C1"/>
<dbReference type="EMBL" id="KN728576">
    <property type="protein sequence ID" value="KIH63576.1"/>
    <property type="molecule type" value="Genomic_DNA"/>
</dbReference>
<organism evidence="11 12">
    <name type="scientific">Ancylostoma duodenale</name>
    <dbReference type="NCBI Taxonomy" id="51022"/>
    <lineage>
        <taxon>Eukaryota</taxon>
        <taxon>Metazoa</taxon>
        <taxon>Ecdysozoa</taxon>
        <taxon>Nematoda</taxon>
        <taxon>Chromadorea</taxon>
        <taxon>Rhabditida</taxon>
        <taxon>Rhabditina</taxon>
        <taxon>Rhabditomorpha</taxon>
        <taxon>Strongyloidea</taxon>
        <taxon>Ancylostomatidae</taxon>
        <taxon>Ancylostomatinae</taxon>
        <taxon>Ancylostoma</taxon>
    </lineage>
</organism>
<dbReference type="Proteomes" id="UP000054047">
    <property type="component" value="Unassembled WGS sequence"/>
</dbReference>
<evidence type="ECO:0000256" key="7">
    <source>
        <dbReference type="ARBA" id="ARBA00023136"/>
    </source>
</evidence>
<keyword evidence="5 9" id="KW-0732">Signal</keyword>
<evidence type="ECO:0000313" key="11">
    <source>
        <dbReference type="EMBL" id="KIH63576.1"/>
    </source>
</evidence>
<feature type="compositionally biased region" description="Low complexity" evidence="8">
    <location>
        <begin position="228"/>
        <end position="246"/>
    </location>
</feature>
<feature type="signal peptide" evidence="9">
    <location>
        <begin position="1"/>
        <end position="23"/>
    </location>
</feature>
<keyword evidence="6" id="KW-1133">Transmembrane helix</keyword>
<sequence>MPWTHTHSSAGHFQCILFDPVLAQFITKDAKSQAFNPLTITYEVIVVIQHHPLFITAGDRAYRLNCIYRQVDGILTQKINVNDPPSIPIEGLAVPQCRYDVLTSINGPILRFANVGEPVVHKWTCNSDLHGFVVHSCVVRDPAGVEYKLIDERGCVIEKALIPDVRYATDLSSAYTTINAFRFAEQIVVHFACQITLCRKHEQGCEGIAPPTCSPIDFPPIHTEYRHSSPTTTPATAAFLPTPTTSDSGASIPREEDVRTTTRLRTSTPPAQSEAVADFGASTTSFPPFPFPSSTRLEKENNTNDLEDSDQHEFGLEISHVGAHPYNEAAQGYRTETLSSVYDVPAGVDIDPMPSPTPAHIFYASNRRPRSHKPASENITVEVEAKEMLVFSSDDSDRLDVSSSPAPSDQPIVMPCSRVIISQTVFLCAAALLQVT</sequence>
<name>A0A0C2H2C1_9BILA</name>
<keyword evidence="2" id="KW-0193">Cuticle</keyword>
<dbReference type="PANTHER" id="PTHR22907">
    <property type="entry name" value="GH04558P"/>
    <property type="match status" value="1"/>
</dbReference>
<feature type="domain" description="ZP" evidence="10">
    <location>
        <begin position="1"/>
        <end position="212"/>
    </location>
</feature>
<protein>
    <submittedName>
        <fullName evidence="11">Zona pellucida-like domain protein</fullName>
    </submittedName>
</protein>
<evidence type="ECO:0000256" key="1">
    <source>
        <dbReference type="ARBA" id="ARBA00004251"/>
    </source>
</evidence>
<evidence type="ECO:0000256" key="2">
    <source>
        <dbReference type="ARBA" id="ARBA00022460"/>
    </source>
</evidence>
<dbReference type="PANTHER" id="PTHR22907:SF58">
    <property type="entry name" value="ZP DOMAIN-CONTAINING PROTEIN"/>
    <property type="match status" value="1"/>
</dbReference>
<reference evidence="11 12" key="1">
    <citation type="submission" date="2013-12" db="EMBL/GenBank/DDBJ databases">
        <title>Draft genome of the parsitic nematode Ancylostoma duodenale.</title>
        <authorList>
            <person name="Mitreva M."/>
        </authorList>
    </citation>
    <scope>NUCLEOTIDE SEQUENCE [LARGE SCALE GENOMIC DNA]</scope>
    <source>
        <strain evidence="11 12">Zhejiang</strain>
    </source>
</reference>
<proteinExistence type="predicted"/>
<keyword evidence="3" id="KW-1003">Cell membrane</keyword>
<comment type="subcellular location">
    <subcellularLocation>
        <location evidence="1">Cell membrane</location>
        <topology evidence="1">Single-pass type I membrane protein</topology>
    </subcellularLocation>
</comment>
<evidence type="ECO:0000256" key="4">
    <source>
        <dbReference type="ARBA" id="ARBA00022692"/>
    </source>
</evidence>
<dbReference type="InterPro" id="IPR051962">
    <property type="entry name" value="Cuticlin"/>
</dbReference>
<dbReference type="GO" id="GO:0042302">
    <property type="term" value="F:structural constituent of cuticle"/>
    <property type="evidence" value="ECO:0007669"/>
    <property type="project" value="UniProtKB-KW"/>
</dbReference>
<dbReference type="OrthoDB" id="6139674at2759"/>
<gene>
    <name evidence="11" type="ORF">ANCDUO_06120</name>
</gene>
<dbReference type="InterPro" id="IPR001507">
    <property type="entry name" value="ZP_dom"/>
</dbReference>
<evidence type="ECO:0000259" key="10">
    <source>
        <dbReference type="PROSITE" id="PS51034"/>
    </source>
</evidence>
<accession>A0A0C2H2C1</accession>
<evidence type="ECO:0000256" key="3">
    <source>
        <dbReference type="ARBA" id="ARBA00022475"/>
    </source>
</evidence>
<feature type="region of interest" description="Disordered" evidence="8">
    <location>
        <begin position="227"/>
        <end position="308"/>
    </location>
</feature>
<dbReference type="SMART" id="SM00241">
    <property type="entry name" value="ZP"/>
    <property type="match status" value="1"/>
</dbReference>
<evidence type="ECO:0000256" key="5">
    <source>
        <dbReference type="ARBA" id="ARBA00022729"/>
    </source>
</evidence>
<feature type="chain" id="PRO_5002149516" evidence="9">
    <location>
        <begin position="24"/>
        <end position="436"/>
    </location>
</feature>
<keyword evidence="7" id="KW-0472">Membrane</keyword>
<evidence type="ECO:0000256" key="6">
    <source>
        <dbReference type="ARBA" id="ARBA00022989"/>
    </source>
</evidence>
<keyword evidence="4" id="KW-0812">Transmembrane</keyword>
<evidence type="ECO:0000256" key="9">
    <source>
        <dbReference type="SAM" id="SignalP"/>
    </source>
</evidence>
<dbReference type="InterPro" id="IPR057475">
    <property type="entry name" value="CUT_C"/>
</dbReference>
<dbReference type="Pfam" id="PF25057">
    <property type="entry name" value="CUT_N"/>
    <property type="match status" value="1"/>
</dbReference>
<evidence type="ECO:0000313" key="12">
    <source>
        <dbReference type="Proteomes" id="UP000054047"/>
    </source>
</evidence>
<keyword evidence="12" id="KW-1185">Reference proteome</keyword>